<organism evidence="2 3">
    <name type="scientific">Pleuronectes platessa</name>
    <name type="common">European plaice</name>
    <dbReference type="NCBI Taxonomy" id="8262"/>
    <lineage>
        <taxon>Eukaryota</taxon>
        <taxon>Metazoa</taxon>
        <taxon>Chordata</taxon>
        <taxon>Craniata</taxon>
        <taxon>Vertebrata</taxon>
        <taxon>Euteleostomi</taxon>
        <taxon>Actinopterygii</taxon>
        <taxon>Neopterygii</taxon>
        <taxon>Teleostei</taxon>
        <taxon>Neoteleostei</taxon>
        <taxon>Acanthomorphata</taxon>
        <taxon>Carangaria</taxon>
        <taxon>Pleuronectiformes</taxon>
        <taxon>Pleuronectoidei</taxon>
        <taxon>Pleuronectidae</taxon>
        <taxon>Pleuronectes</taxon>
    </lineage>
</organism>
<proteinExistence type="predicted"/>
<gene>
    <name evidence="2" type="ORF">PLEPLA_LOCUS27156</name>
</gene>
<protein>
    <submittedName>
        <fullName evidence="2">Uncharacterized protein</fullName>
    </submittedName>
</protein>
<comment type="caution">
    <text evidence="2">The sequence shown here is derived from an EMBL/GenBank/DDBJ whole genome shotgun (WGS) entry which is preliminary data.</text>
</comment>
<dbReference type="EMBL" id="CADEAL010002269">
    <property type="protein sequence ID" value="CAB1439356.1"/>
    <property type="molecule type" value="Genomic_DNA"/>
</dbReference>
<accession>A0A9N7UU52</accession>
<sequence length="106" mass="11998">MTSDDADLLSSLHPRGSTEMFRGGMRKRKRISLYKEDSGDVILSHYKDREASDISHSSWMTHTPSDDPSLNFNYRDESLSVCDGCGSLPVHAMSSKCRISFEQECY</sequence>
<evidence type="ECO:0000313" key="2">
    <source>
        <dbReference type="EMBL" id="CAB1439356.1"/>
    </source>
</evidence>
<feature type="region of interest" description="Disordered" evidence="1">
    <location>
        <begin position="1"/>
        <end position="21"/>
    </location>
</feature>
<reference evidence="2" key="1">
    <citation type="submission" date="2020-03" db="EMBL/GenBank/DDBJ databases">
        <authorList>
            <person name="Weist P."/>
        </authorList>
    </citation>
    <scope>NUCLEOTIDE SEQUENCE</scope>
</reference>
<evidence type="ECO:0000313" key="3">
    <source>
        <dbReference type="Proteomes" id="UP001153269"/>
    </source>
</evidence>
<dbReference type="Proteomes" id="UP001153269">
    <property type="component" value="Unassembled WGS sequence"/>
</dbReference>
<dbReference type="AlphaFoldDB" id="A0A9N7UU52"/>
<name>A0A9N7UU52_PLEPL</name>
<evidence type="ECO:0000256" key="1">
    <source>
        <dbReference type="SAM" id="MobiDB-lite"/>
    </source>
</evidence>
<keyword evidence="3" id="KW-1185">Reference proteome</keyword>